<dbReference type="PANTHER" id="PTHR30629:SF2">
    <property type="entry name" value="PROPHAGE INTEGRASE INTS-RELATED"/>
    <property type="match status" value="1"/>
</dbReference>
<evidence type="ECO:0000259" key="5">
    <source>
        <dbReference type="PROSITE" id="PS51898"/>
    </source>
</evidence>
<dbReference type="RefSeq" id="WP_128941095.1">
    <property type="nucleotide sequence ID" value="NZ_RDRA01000014.1"/>
</dbReference>
<dbReference type="InterPro" id="IPR011010">
    <property type="entry name" value="DNA_brk_join_enz"/>
</dbReference>
<dbReference type="Gene3D" id="1.10.150.130">
    <property type="match status" value="1"/>
</dbReference>
<evidence type="ECO:0000313" key="7">
    <source>
        <dbReference type="Proteomes" id="UP000289946"/>
    </source>
</evidence>
<dbReference type="InterPro" id="IPR013762">
    <property type="entry name" value="Integrase-like_cat_sf"/>
</dbReference>
<dbReference type="InterPro" id="IPR002104">
    <property type="entry name" value="Integrase_catalytic"/>
</dbReference>
<accession>A0ABY0DFY3</accession>
<protein>
    <submittedName>
        <fullName evidence="6">Integrase</fullName>
    </submittedName>
</protein>
<dbReference type="PROSITE" id="PS51898">
    <property type="entry name" value="TYR_RECOMBINASE"/>
    <property type="match status" value="1"/>
</dbReference>
<dbReference type="Gene3D" id="3.30.160.390">
    <property type="entry name" value="Integrase, DNA-binding domain"/>
    <property type="match status" value="1"/>
</dbReference>
<comment type="caution">
    <text evidence="6">The sequence shown here is derived from an EMBL/GenBank/DDBJ whole genome shotgun (WGS) entry which is preliminary data.</text>
</comment>
<keyword evidence="4" id="KW-0233">DNA recombination</keyword>
<dbReference type="SUPFAM" id="SSF56349">
    <property type="entry name" value="DNA breaking-rejoining enzymes"/>
    <property type="match status" value="1"/>
</dbReference>
<reference evidence="6 7" key="1">
    <citation type="submission" date="2018-10" db="EMBL/GenBank/DDBJ databases">
        <title>Bradyrhizobium sp. nov., isolated from effective nodules of peanut in China.</title>
        <authorList>
            <person name="Li Y."/>
        </authorList>
    </citation>
    <scope>NUCLEOTIDE SEQUENCE [LARGE SCALE GENOMIC DNA]</scope>
    <source>
        <strain evidence="6 7">CCBAU 51781</strain>
    </source>
</reference>
<comment type="similarity">
    <text evidence="1">Belongs to the 'phage' integrase family.</text>
</comment>
<sequence>MSKRAKQNITNRDCTRKVTKREKIYDAECSGLYVSLSPTAPPTFSLKYTCPITKQRGTHRLGIYGKAEDGQPARDVVYWRIEANKVKQRLARGEDISATTRRAQDQQAKQMMTVNQLIDLRIAWCAEEITVRRHTDSGVVLKTKPRMKDHANMASHLNRFVRPRLGPMIAKEVSNDDIAQLQADILAGTLIIKKGKTSKKDSVSSARHMRKAVSGLFNWAAEAGRKYVSASPCINLPPLPAEAPRKRKLTPDEIRTLWHGLDRPDITVDRRICLAIKFALVSMLRSIELLHIHRDELIGGLNCAKPLVVIPEERVKKCREVHQPLSDLAVETAKEAMGNHQWLFTGRWEGEPLNRKAMACALRGNTAKDGRVRSVGLCAKLGIRPFTPHDLRRTAASLLGGLKVPRSIISMCLDHTVQKDEHGDISPVTGKHYDQDERIEEKREALQLLANEIRRIISTPAEAQEELRRAA</sequence>
<evidence type="ECO:0000256" key="1">
    <source>
        <dbReference type="ARBA" id="ARBA00008857"/>
    </source>
</evidence>
<name>A0ABY0DFY3_9BRAD</name>
<evidence type="ECO:0000313" key="6">
    <source>
        <dbReference type="EMBL" id="RXG91624.1"/>
    </source>
</evidence>
<evidence type="ECO:0000256" key="3">
    <source>
        <dbReference type="ARBA" id="ARBA00023125"/>
    </source>
</evidence>
<dbReference type="Pfam" id="PF00589">
    <property type="entry name" value="Phage_integrase"/>
    <property type="match status" value="1"/>
</dbReference>
<evidence type="ECO:0000256" key="2">
    <source>
        <dbReference type="ARBA" id="ARBA00022908"/>
    </source>
</evidence>
<dbReference type="InterPro" id="IPR038488">
    <property type="entry name" value="Integrase_DNA-bd_sf"/>
</dbReference>
<gene>
    <name evidence="6" type="ORF">EAS62_24400</name>
</gene>
<dbReference type="PANTHER" id="PTHR30629">
    <property type="entry name" value="PROPHAGE INTEGRASE"/>
    <property type="match status" value="1"/>
</dbReference>
<feature type="domain" description="Tyr recombinase" evidence="5">
    <location>
        <begin position="244"/>
        <end position="447"/>
    </location>
</feature>
<dbReference type="EMBL" id="RDRA01000014">
    <property type="protein sequence ID" value="RXG91624.1"/>
    <property type="molecule type" value="Genomic_DNA"/>
</dbReference>
<organism evidence="6 7">
    <name type="scientific">Bradyrhizobium zhanjiangense</name>
    <dbReference type="NCBI Taxonomy" id="1325107"/>
    <lineage>
        <taxon>Bacteria</taxon>
        <taxon>Pseudomonadati</taxon>
        <taxon>Pseudomonadota</taxon>
        <taxon>Alphaproteobacteria</taxon>
        <taxon>Hyphomicrobiales</taxon>
        <taxon>Nitrobacteraceae</taxon>
        <taxon>Bradyrhizobium</taxon>
    </lineage>
</organism>
<dbReference type="Proteomes" id="UP000289946">
    <property type="component" value="Unassembled WGS sequence"/>
</dbReference>
<keyword evidence="7" id="KW-1185">Reference proteome</keyword>
<proteinExistence type="inferred from homology"/>
<dbReference type="Gene3D" id="1.10.443.10">
    <property type="entry name" value="Intergrase catalytic core"/>
    <property type="match status" value="1"/>
</dbReference>
<dbReference type="InterPro" id="IPR010998">
    <property type="entry name" value="Integrase_recombinase_N"/>
</dbReference>
<dbReference type="InterPro" id="IPR050808">
    <property type="entry name" value="Phage_Integrase"/>
</dbReference>
<keyword evidence="2" id="KW-0229">DNA integration</keyword>
<evidence type="ECO:0000256" key="4">
    <source>
        <dbReference type="ARBA" id="ARBA00023172"/>
    </source>
</evidence>
<keyword evidence="3" id="KW-0238">DNA-binding</keyword>